<name>A0A2U1MP41_ARTAN</name>
<comment type="caution">
    <text evidence="2">The sequence shown here is derived from an EMBL/GenBank/DDBJ whole genome shotgun (WGS) entry which is preliminary data.</text>
</comment>
<feature type="region of interest" description="Disordered" evidence="1">
    <location>
        <begin position="231"/>
        <end position="257"/>
    </location>
</feature>
<dbReference type="InterPro" id="IPR052579">
    <property type="entry name" value="Zinc_finger_SWIM"/>
</dbReference>
<evidence type="ECO:0000313" key="2">
    <source>
        <dbReference type="EMBL" id="PWA62984.1"/>
    </source>
</evidence>
<reference evidence="2 3" key="1">
    <citation type="journal article" date="2018" name="Mol. Plant">
        <title>The genome of Artemisia annua provides insight into the evolution of Asteraceae family and artemisinin biosynthesis.</title>
        <authorList>
            <person name="Shen Q."/>
            <person name="Zhang L."/>
            <person name="Liao Z."/>
            <person name="Wang S."/>
            <person name="Yan T."/>
            <person name="Shi P."/>
            <person name="Liu M."/>
            <person name="Fu X."/>
            <person name="Pan Q."/>
            <person name="Wang Y."/>
            <person name="Lv Z."/>
            <person name="Lu X."/>
            <person name="Zhang F."/>
            <person name="Jiang W."/>
            <person name="Ma Y."/>
            <person name="Chen M."/>
            <person name="Hao X."/>
            <person name="Li L."/>
            <person name="Tang Y."/>
            <person name="Lv G."/>
            <person name="Zhou Y."/>
            <person name="Sun X."/>
            <person name="Brodelius P.E."/>
            <person name="Rose J.K.C."/>
            <person name="Tang K."/>
        </authorList>
    </citation>
    <scope>NUCLEOTIDE SEQUENCE [LARGE SCALE GENOMIC DNA]</scope>
    <source>
        <strain evidence="3">cv. Huhao1</strain>
        <tissue evidence="2">Leaf</tissue>
    </source>
</reference>
<keyword evidence="3" id="KW-1185">Reference proteome</keyword>
<organism evidence="2 3">
    <name type="scientific">Artemisia annua</name>
    <name type="common">Sweet wormwood</name>
    <dbReference type="NCBI Taxonomy" id="35608"/>
    <lineage>
        <taxon>Eukaryota</taxon>
        <taxon>Viridiplantae</taxon>
        <taxon>Streptophyta</taxon>
        <taxon>Embryophyta</taxon>
        <taxon>Tracheophyta</taxon>
        <taxon>Spermatophyta</taxon>
        <taxon>Magnoliopsida</taxon>
        <taxon>eudicotyledons</taxon>
        <taxon>Gunneridae</taxon>
        <taxon>Pentapetalae</taxon>
        <taxon>asterids</taxon>
        <taxon>campanulids</taxon>
        <taxon>Asterales</taxon>
        <taxon>Asteraceae</taxon>
        <taxon>Asteroideae</taxon>
        <taxon>Anthemideae</taxon>
        <taxon>Artemisiinae</taxon>
        <taxon>Artemisia</taxon>
    </lineage>
</organism>
<dbReference type="AlphaFoldDB" id="A0A2U1MP41"/>
<evidence type="ECO:0000313" key="3">
    <source>
        <dbReference type="Proteomes" id="UP000245207"/>
    </source>
</evidence>
<dbReference type="OrthoDB" id="4327540at2759"/>
<proteinExistence type="predicted"/>
<dbReference type="PANTHER" id="PTHR31569:SF4">
    <property type="entry name" value="SWIM-TYPE DOMAIN-CONTAINING PROTEIN"/>
    <property type="match status" value="1"/>
</dbReference>
<gene>
    <name evidence="2" type="ORF">CTI12_AA359100</name>
</gene>
<evidence type="ECO:0000256" key="1">
    <source>
        <dbReference type="SAM" id="MobiDB-lite"/>
    </source>
</evidence>
<accession>A0A2U1MP41</accession>
<dbReference type="PANTHER" id="PTHR31569">
    <property type="entry name" value="SWIM-TYPE DOMAIN-CONTAINING PROTEIN"/>
    <property type="match status" value="1"/>
</dbReference>
<dbReference type="EMBL" id="PKPP01004734">
    <property type="protein sequence ID" value="PWA62984.1"/>
    <property type="molecule type" value="Genomic_DNA"/>
</dbReference>
<sequence>MFVHNWNEFELLYREKKDAIAYVKKNWFPWKEKFVSAWTEKHLHFGNRSSSRPEGAHAKLKLYLQISTGGFKEVSDKMCLVVKHEFNEIKVKLASEKIKVPHNCNTPVYRKLLYHVSQFALKEICKQYEKITKGTMAPCTGHFTATMGLSCAHKIISSREKEISLDLIHPHWRIDTLTLNPEDVSHDDGGDPFVKLLDELNAKYQVWPLHKKEAATLMITNLINQSDTLFEPVTQRPKGRPPKAKKKKGTTSTARNPSRFEYVESLQKHNPSKAASVVQRGYEVTNKVSYIHQENNMIDLKLFPDSPSEFMLFE</sequence>
<protein>
    <submittedName>
        <fullName evidence="2">Uncharacterized protein</fullName>
    </submittedName>
</protein>
<feature type="compositionally biased region" description="Basic residues" evidence="1">
    <location>
        <begin position="237"/>
        <end position="249"/>
    </location>
</feature>
<dbReference type="Proteomes" id="UP000245207">
    <property type="component" value="Unassembled WGS sequence"/>
</dbReference>